<dbReference type="Gene3D" id="3.40.50.720">
    <property type="entry name" value="NAD(P)-binding Rossmann-like Domain"/>
    <property type="match status" value="1"/>
</dbReference>
<dbReference type="AlphaFoldDB" id="A0A2M7BVJ5"/>
<dbReference type="GO" id="GO:0005737">
    <property type="term" value="C:cytoplasm"/>
    <property type="evidence" value="ECO:0007669"/>
    <property type="project" value="UniProtKB-SubCell"/>
</dbReference>
<dbReference type="GO" id="GO:0008360">
    <property type="term" value="P:regulation of cell shape"/>
    <property type="evidence" value="ECO:0007669"/>
    <property type="project" value="UniProtKB-KW"/>
</dbReference>
<comment type="cofactor">
    <cofactor evidence="1 20">
        <name>FAD</name>
        <dbReference type="ChEBI" id="CHEBI:57692"/>
    </cofactor>
</comment>
<dbReference type="NCBIfam" id="TIGR00179">
    <property type="entry name" value="murB"/>
    <property type="match status" value="1"/>
</dbReference>
<keyword evidence="15 20" id="KW-0560">Oxidoreductase</keyword>
<dbReference type="Gene3D" id="3.90.190.20">
    <property type="entry name" value="Mur ligase, C-terminal domain"/>
    <property type="match status" value="1"/>
</dbReference>
<dbReference type="PANTHER" id="PTHR43445">
    <property type="entry name" value="UDP-N-ACETYLMURAMATE--L-ALANINE LIGASE-RELATED"/>
    <property type="match status" value="1"/>
</dbReference>
<dbReference type="SUPFAM" id="SSF53623">
    <property type="entry name" value="MurD-like peptide ligases, catalytic domain"/>
    <property type="match status" value="1"/>
</dbReference>
<dbReference type="Pfam" id="PF02875">
    <property type="entry name" value="Mur_ligase_C"/>
    <property type="match status" value="1"/>
</dbReference>
<dbReference type="Pfam" id="PF02873">
    <property type="entry name" value="MurB_C"/>
    <property type="match status" value="1"/>
</dbReference>
<evidence type="ECO:0000256" key="8">
    <source>
        <dbReference type="ARBA" id="ARBA00022630"/>
    </source>
</evidence>
<organism evidence="22 23">
    <name type="scientific">Candidatus Roizmanbacteria bacterium CG03_land_8_20_14_0_80_35_26</name>
    <dbReference type="NCBI Taxonomy" id="1974845"/>
    <lineage>
        <taxon>Bacteria</taxon>
        <taxon>Candidatus Roizmaniibacteriota</taxon>
    </lineage>
</organism>
<comment type="catalytic activity">
    <reaction evidence="19 20">
        <text>UDP-N-acetyl-alpha-D-muramate + NADP(+) = UDP-N-acetyl-3-O-(1-carboxyvinyl)-alpha-D-glucosamine + NADPH + H(+)</text>
        <dbReference type="Rhea" id="RHEA:12248"/>
        <dbReference type="ChEBI" id="CHEBI:15378"/>
        <dbReference type="ChEBI" id="CHEBI:57783"/>
        <dbReference type="ChEBI" id="CHEBI:58349"/>
        <dbReference type="ChEBI" id="CHEBI:68483"/>
        <dbReference type="ChEBI" id="CHEBI:70757"/>
        <dbReference type="EC" id="1.3.1.98"/>
    </reaction>
</comment>
<comment type="caution">
    <text evidence="22">The sequence shown here is derived from an EMBL/GenBank/DDBJ whole genome shotgun (WGS) entry which is preliminary data.</text>
</comment>
<dbReference type="Pfam" id="PF08245">
    <property type="entry name" value="Mur_ligase_M"/>
    <property type="match status" value="1"/>
</dbReference>
<dbReference type="InterPro" id="IPR036615">
    <property type="entry name" value="Mur_ligase_C_dom_sf"/>
</dbReference>
<keyword evidence="17 20" id="KW-0961">Cell wall biogenesis/degradation</keyword>
<evidence type="ECO:0000256" key="4">
    <source>
        <dbReference type="ARBA" id="ARBA00004752"/>
    </source>
</evidence>
<dbReference type="UniPathway" id="UPA00219"/>
<evidence type="ECO:0000256" key="3">
    <source>
        <dbReference type="ARBA" id="ARBA00004496"/>
    </source>
</evidence>
<dbReference type="GO" id="GO:0071555">
    <property type="term" value="P:cell wall organization"/>
    <property type="evidence" value="ECO:0007669"/>
    <property type="project" value="UniProtKB-KW"/>
</dbReference>
<dbReference type="InterPro" id="IPR004101">
    <property type="entry name" value="Mur_ligase_C"/>
</dbReference>
<keyword evidence="9" id="KW-0547">Nucleotide-binding</keyword>
<evidence type="ECO:0000256" key="20">
    <source>
        <dbReference type="HAMAP-Rule" id="MF_00037"/>
    </source>
</evidence>
<dbReference type="Gene3D" id="3.30.465.10">
    <property type="match status" value="1"/>
</dbReference>
<dbReference type="InterPro" id="IPR000713">
    <property type="entry name" value="Mur_ligase_N"/>
</dbReference>
<evidence type="ECO:0000313" key="22">
    <source>
        <dbReference type="EMBL" id="PIV10559.1"/>
    </source>
</evidence>
<dbReference type="InterPro" id="IPR011601">
    <property type="entry name" value="MurB_C"/>
</dbReference>
<evidence type="ECO:0000313" key="23">
    <source>
        <dbReference type="Proteomes" id="UP000230673"/>
    </source>
</evidence>
<evidence type="ECO:0000256" key="17">
    <source>
        <dbReference type="ARBA" id="ARBA00023316"/>
    </source>
</evidence>
<dbReference type="InterPro" id="IPR005758">
    <property type="entry name" value="UDP-N-AcMur_Ala_ligase_MurC"/>
</dbReference>
<dbReference type="SUPFAM" id="SSF51984">
    <property type="entry name" value="MurCD N-terminal domain"/>
    <property type="match status" value="1"/>
</dbReference>
<evidence type="ECO:0000256" key="1">
    <source>
        <dbReference type="ARBA" id="ARBA00001974"/>
    </source>
</evidence>
<dbReference type="InterPro" id="IPR036565">
    <property type="entry name" value="Mur-like_cat_sf"/>
</dbReference>
<evidence type="ECO:0000256" key="9">
    <source>
        <dbReference type="ARBA" id="ARBA00022741"/>
    </source>
</evidence>
<evidence type="ECO:0000256" key="5">
    <source>
        <dbReference type="ARBA" id="ARBA00022490"/>
    </source>
</evidence>
<evidence type="ECO:0000259" key="21">
    <source>
        <dbReference type="PROSITE" id="PS51387"/>
    </source>
</evidence>
<dbReference type="GO" id="GO:0071949">
    <property type="term" value="F:FAD binding"/>
    <property type="evidence" value="ECO:0007669"/>
    <property type="project" value="InterPro"/>
</dbReference>
<dbReference type="InterPro" id="IPR036635">
    <property type="entry name" value="MurB_C_sf"/>
</dbReference>
<dbReference type="PROSITE" id="PS51387">
    <property type="entry name" value="FAD_PCMH"/>
    <property type="match status" value="1"/>
</dbReference>
<sequence length="777" mass="87756">MLKQAENIFFVGIKGVAMANLALILKKMGKKVYGTDVKEEFITDKLLNDNKISWKIGFNSNNLLKNIDLIVYSAAHGGLNNPLVVEAKKRKISIISQAQLLGELMSDFKIKIAVAGCHGKTTTSSLLSYALDKLKVKPSYIVGVPFFSEHQGGNLQGKKYFIVEADEYGINPPIDKTPKFFKLNPDWIICVNIDFDHPDVYKDIEETKKAFLEFFDNRKLIVNIDNKNLLQCFLPAGRQGKTLKSENITTYGFSNNAHYQIINWEINEEGSKFKIKSNNDSGQARMTFFISLFGKHNISNATAVIVQLIKLGHKVEEIKGAIVGFKGAERRFELIYKKNDIYLFDDYAHHPNEIKATIESAKARFKDRRIIVIFQPHTYSRTNFLLKEFKDSLSLADIGFVMPIFASARENKNQFKVNSKDIVKNKANLFFVESDDQLINRLDKVVKKGDVVFTMGAGNVYKLKNKLIKMINNKLPTFAKASAGKQNLNLKKNKDLSNFLTLRNHVKAELFLEAKTREDLINAKKYSLENKLSLFMLGGGSNLAITKEKLPGLVLKNNYLDLKLLYESKNSVIISVSSGYPVSLLVARSITVGWEGFEYHQGLPGTVGGAIYMNSKWTKPAIYFGDNLLYAYLIDNNGQVKKVNRSYFKFAYNYSILQKTKEIVLEGIFKLKKTDSKTLKEKAAWVLEYRKKTQPFGVSSSGCFFRNPGKISAGYLIDKAGLKGFAVGDYSVSPIHANFIINKGKGRSEDMIKLLSIIKNRVKEKFGVELKEEVIII</sequence>
<evidence type="ECO:0000256" key="12">
    <source>
        <dbReference type="ARBA" id="ARBA00022857"/>
    </source>
</evidence>
<comment type="similarity">
    <text evidence="20">Belongs to the MurB family.</text>
</comment>
<dbReference type="GO" id="GO:0009252">
    <property type="term" value="P:peptidoglycan biosynthetic process"/>
    <property type="evidence" value="ECO:0007669"/>
    <property type="project" value="UniProtKB-UniRule"/>
</dbReference>
<dbReference type="InterPro" id="IPR016167">
    <property type="entry name" value="FAD-bd_PCMH_sub1"/>
</dbReference>
<dbReference type="Pfam" id="PF01565">
    <property type="entry name" value="FAD_binding_4"/>
    <property type="match status" value="1"/>
</dbReference>
<keyword evidence="5 20" id="KW-0963">Cytoplasm</keyword>
<dbReference type="Gene3D" id="3.90.78.10">
    <property type="entry name" value="UDP-N-acetylenolpyruvoylglucosamine reductase, C-terminal domain"/>
    <property type="match status" value="1"/>
</dbReference>
<dbReference type="InterPro" id="IPR016166">
    <property type="entry name" value="FAD-bd_PCMH"/>
</dbReference>
<dbReference type="NCBIfam" id="TIGR01082">
    <property type="entry name" value="murC"/>
    <property type="match status" value="1"/>
</dbReference>
<dbReference type="InterPro" id="IPR013221">
    <property type="entry name" value="Mur_ligase_cen"/>
</dbReference>
<keyword evidence="8 20" id="KW-0285">Flavoprotein</keyword>
<feature type="domain" description="FAD-binding PCMH-type" evidence="21">
    <location>
        <begin position="503"/>
        <end position="674"/>
    </location>
</feature>
<feature type="active site" evidence="20">
    <location>
        <position position="773"/>
    </location>
</feature>
<evidence type="ECO:0000256" key="6">
    <source>
        <dbReference type="ARBA" id="ARBA00022598"/>
    </source>
</evidence>
<keyword evidence="16 20" id="KW-0131">Cell cycle</keyword>
<proteinExistence type="inferred from homology"/>
<evidence type="ECO:0000256" key="15">
    <source>
        <dbReference type="ARBA" id="ARBA00023002"/>
    </source>
</evidence>
<comment type="caution">
    <text evidence="20">Lacks conserved residue(s) required for the propagation of feature annotation.</text>
</comment>
<accession>A0A2M7BVJ5</accession>
<evidence type="ECO:0000256" key="19">
    <source>
        <dbReference type="ARBA" id="ARBA00048914"/>
    </source>
</evidence>
<keyword evidence="6" id="KW-0436">Ligase</keyword>
<dbReference type="Gene3D" id="3.30.43.10">
    <property type="entry name" value="Uridine Diphospho-n-acetylenolpyruvylglucosamine Reductase, domain 2"/>
    <property type="match status" value="1"/>
</dbReference>
<dbReference type="SUPFAM" id="SSF53244">
    <property type="entry name" value="MurD-like peptide ligases, peptide-binding domain"/>
    <property type="match status" value="1"/>
</dbReference>
<dbReference type="GO" id="GO:0008762">
    <property type="term" value="F:UDP-N-acetylmuramate dehydrogenase activity"/>
    <property type="evidence" value="ECO:0007669"/>
    <property type="project" value="UniProtKB-UniRule"/>
</dbReference>
<evidence type="ECO:0000256" key="2">
    <source>
        <dbReference type="ARBA" id="ARBA00003921"/>
    </source>
</evidence>
<evidence type="ECO:0000256" key="11">
    <source>
        <dbReference type="ARBA" id="ARBA00022840"/>
    </source>
</evidence>
<keyword evidence="14 20" id="KW-0573">Peptidoglycan synthesis</keyword>
<dbReference type="InterPro" id="IPR016169">
    <property type="entry name" value="FAD-bd_PCMH_sub2"/>
</dbReference>
<dbReference type="InterPro" id="IPR036318">
    <property type="entry name" value="FAD-bd_PCMH-like_sf"/>
</dbReference>
<feature type="active site" description="Proton donor" evidence="20">
    <location>
        <position position="703"/>
    </location>
</feature>
<dbReference type="HAMAP" id="MF_00037">
    <property type="entry name" value="MurB"/>
    <property type="match status" value="1"/>
</dbReference>
<dbReference type="GO" id="GO:0008763">
    <property type="term" value="F:UDP-N-acetylmuramate-L-alanine ligase activity"/>
    <property type="evidence" value="ECO:0007669"/>
    <property type="project" value="UniProtKB-UniRule"/>
</dbReference>
<gene>
    <name evidence="20" type="primary">murB</name>
    <name evidence="22" type="ORF">COS50_04880</name>
</gene>
<name>A0A2M7BVJ5_9BACT</name>
<dbReference type="EMBL" id="PEUY01000077">
    <property type="protein sequence ID" value="PIV10559.1"/>
    <property type="molecule type" value="Genomic_DNA"/>
</dbReference>
<dbReference type="Pfam" id="PF01225">
    <property type="entry name" value="Mur_ligase"/>
    <property type="match status" value="1"/>
</dbReference>
<keyword evidence="12 20" id="KW-0521">NADP</keyword>
<dbReference type="SUPFAM" id="SSF56176">
    <property type="entry name" value="FAD-binding/transporter-associated domain-like"/>
    <property type="match status" value="1"/>
</dbReference>
<dbReference type="InterPro" id="IPR006094">
    <property type="entry name" value="Oxid_FAD_bind_N"/>
</dbReference>
<keyword evidence="11" id="KW-0067">ATP-binding</keyword>
<evidence type="ECO:0000256" key="18">
    <source>
        <dbReference type="ARBA" id="ARBA00047833"/>
    </source>
</evidence>
<dbReference type="Gene3D" id="3.40.1190.10">
    <property type="entry name" value="Mur-like, catalytic domain"/>
    <property type="match status" value="1"/>
</dbReference>
<evidence type="ECO:0000256" key="13">
    <source>
        <dbReference type="ARBA" id="ARBA00022960"/>
    </source>
</evidence>
<protein>
    <recommendedName>
        <fullName evidence="20">UDP-N-acetylenolpyruvoylglucosamine reductase</fullName>
        <ecNumber evidence="20">1.3.1.98</ecNumber>
    </recommendedName>
    <alternativeName>
        <fullName evidence="20">UDP-N-acetylmuramate dehydrogenase</fullName>
    </alternativeName>
</protein>
<comment type="function">
    <text evidence="2 20">Cell wall formation.</text>
</comment>
<dbReference type="SUPFAM" id="SSF56194">
    <property type="entry name" value="Uridine diphospho-N-Acetylenolpyruvylglucosamine reductase, MurB, C-terminal domain"/>
    <property type="match status" value="1"/>
</dbReference>
<evidence type="ECO:0000256" key="10">
    <source>
        <dbReference type="ARBA" id="ARBA00022827"/>
    </source>
</evidence>
<dbReference type="InterPro" id="IPR050061">
    <property type="entry name" value="MurCDEF_pg_biosynth"/>
</dbReference>
<dbReference type="GO" id="GO:0051301">
    <property type="term" value="P:cell division"/>
    <property type="evidence" value="ECO:0007669"/>
    <property type="project" value="UniProtKB-KW"/>
</dbReference>
<comment type="pathway">
    <text evidence="4 20">Cell wall biogenesis; peptidoglycan biosynthesis.</text>
</comment>
<reference evidence="23" key="1">
    <citation type="submission" date="2017-09" db="EMBL/GenBank/DDBJ databases">
        <title>Depth-based differentiation of microbial function through sediment-hosted aquifers and enrichment of novel symbionts in the deep terrestrial subsurface.</title>
        <authorList>
            <person name="Probst A.J."/>
            <person name="Ladd B."/>
            <person name="Jarett J.K."/>
            <person name="Geller-Mcgrath D.E."/>
            <person name="Sieber C.M.K."/>
            <person name="Emerson J.B."/>
            <person name="Anantharaman K."/>
            <person name="Thomas B.C."/>
            <person name="Malmstrom R."/>
            <person name="Stieglmeier M."/>
            <person name="Klingl A."/>
            <person name="Woyke T."/>
            <person name="Ryan C.M."/>
            <person name="Banfield J.F."/>
        </authorList>
    </citation>
    <scope>NUCLEOTIDE SEQUENCE [LARGE SCALE GENOMIC DNA]</scope>
</reference>
<comment type="subcellular location">
    <subcellularLocation>
        <location evidence="3 20">Cytoplasm</location>
    </subcellularLocation>
</comment>
<evidence type="ECO:0000256" key="16">
    <source>
        <dbReference type="ARBA" id="ARBA00023306"/>
    </source>
</evidence>
<dbReference type="PANTHER" id="PTHR43445:SF3">
    <property type="entry name" value="UDP-N-ACETYLMURAMATE--L-ALANINE LIGASE"/>
    <property type="match status" value="1"/>
</dbReference>
<evidence type="ECO:0000256" key="14">
    <source>
        <dbReference type="ARBA" id="ARBA00022984"/>
    </source>
</evidence>
<dbReference type="GO" id="GO:0005524">
    <property type="term" value="F:ATP binding"/>
    <property type="evidence" value="ECO:0007669"/>
    <property type="project" value="UniProtKB-KW"/>
</dbReference>
<keyword evidence="7 20" id="KW-0132">Cell division</keyword>
<dbReference type="Proteomes" id="UP000230673">
    <property type="component" value="Unassembled WGS sequence"/>
</dbReference>
<dbReference type="EC" id="1.3.1.98" evidence="20"/>
<keyword evidence="13 20" id="KW-0133">Cell shape</keyword>
<evidence type="ECO:0000256" key="7">
    <source>
        <dbReference type="ARBA" id="ARBA00022618"/>
    </source>
</evidence>
<comment type="catalytic activity">
    <reaction evidence="18">
        <text>UDP-N-acetyl-alpha-D-muramate + L-alanine + ATP = UDP-N-acetyl-alpha-D-muramoyl-L-alanine + ADP + phosphate + H(+)</text>
        <dbReference type="Rhea" id="RHEA:23372"/>
        <dbReference type="ChEBI" id="CHEBI:15378"/>
        <dbReference type="ChEBI" id="CHEBI:30616"/>
        <dbReference type="ChEBI" id="CHEBI:43474"/>
        <dbReference type="ChEBI" id="CHEBI:57972"/>
        <dbReference type="ChEBI" id="CHEBI:70757"/>
        <dbReference type="ChEBI" id="CHEBI:83898"/>
        <dbReference type="ChEBI" id="CHEBI:456216"/>
        <dbReference type="EC" id="6.3.2.8"/>
    </reaction>
</comment>
<dbReference type="InterPro" id="IPR003170">
    <property type="entry name" value="MurB"/>
</dbReference>
<keyword evidence="10 20" id="KW-0274">FAD</keyword>